<accession>A0ABS6NS92</accession>
<evidence type="ECO:0000313" key="4">
    <source>
        <dbReference type="Proteomes" id="UP001048976"/>
    </source>
</evidence>
<protein>
    <submittedName>
        <fullName evidence="3">Uncharacterized protein</fullName>
    </submittedName>
</protein>
<keyword evidence="2" id="KW-0732">Signal</keyword>
<name>A0ABS6NS92_9PSED</name>
<feature type="region of interest" description="Disordered" evidence="1">
    <location>
        <begin position="125"/>
        <end position="145"/>
    </location>
</feature>
<comment type="caution">
    <text evidence="3">The sequence shown here is derived from an EMBL/GenBank/DDBJ whole genome shotgun (WGS) entry which is preliminary data.</text>
</comment>
<dbReference type="Proteomes" id="UP001048976">
    <property type="component" value="Unassembled WGS sequence"/>
</dbReference>
<feature type="chain" id="PRO_5046898421" evidence="2">
    <location>
        <begin position="22"/>
        <end position="145"/>
    </location>
</feature>
<reference evidence="3" key="1">
    <citation type="submission" date="2021-06" db="EMBL/GenBank/DDBJ databases">
        <title>Updating the genus Pseudomonas: Description of 43 new species and partition of the Pseudomonas putida group.</title>
        <authorList>
            <person name="Girard L."/>
            <person name="Lood C."/>
            <person name="Vandamme P."/>
            <person name="Rokni-Zadeh H."/>
            <person name="Van Noort V."/>
            <person name="Hofte M."/>
            <person name="Lavigne R."/>
            <person name="De Mot R."/>
        </authorList>
    </citation>
    <scope>NUCLEOTIDE SEQUENCE</scope>
    <source>
        <strain evidence="3">SWRI103</strain>
    </source>
</reference>
<feature type="signal peptide" evidence="2">
    <location>
        <begin position="1"/>
        <end position="21"/>
    </location>
</feature>
<evidence type="ECO:0000256" key="1">
    <source>
        <dbReference type="SAM" id="MobiDB-lite"/>
    </source>
</evidence>
<dbReference type="RefSeq" id="WP_169378429.1">
    <property type="nucleotide sequence ID" value="NZ_JAHSTY010000001.1"/>
</dbReference>
<sequence>MNKYRLASLVGAFLLAANAWAAGESPVENTQSGQSAGTIIVESAGTSAFYVSDTDASVGYASPVNIGVAGGSLREGKKLGIYNRGSKDIVIGTNNTNLTSPLTLAPKHSVVFVVTSKVWVSTGVKADEAPGTPGTGQVNVPPVSN</sequence>
<keyword evidence="4" id="KW-1185">Reference proteome</keyword>
<evidence type="ECO:0000256" key="2">
    <source>
        <dbReference type="SAM" id="SignalP"/>
    </source>
</evidence>
<dbReference type="EMBL" id="JAHSTY010000001">
    <property type="protein sequence ID" value="MBV4451035.1"/>
    <property type="molecule type" value="Genomic_DNA"/>
</dbReference>
<feature type="compositionally biased region" description="Polar residues" evidence="1">
    <location>
        <begin position="135"/>
        <end position="145"/>
    </location>
</feature>
<organism evidence="3 4">
    <name type="scientific">Pseudomonas azadiae</name>
    <dbReference type="NCBI Taxonomy" id="2843612"/>
    <lineage>
        <taxon>Bacteria</taxon>
        <taxon>Pseudomonadati</taxon>
        <taxon>Pseudomonadota</taxon>
        <taxon>Gammaproteobacteria</taxon>
        <taxon>Pseudomonadales</taxon>
        <taxon>Pseudomonadaceae</taxon>
        <taxon>Pseudomonas</taxon>
    </lineage>
</organism>
<evidence type="ECO:0000313" key="3">
    <source>
        <dbReference type="EMBL" id="MBV4451035.1"/>
    </source>
</evidence>
<proteinExistence type="predicted"/>
<gene>
    <name evidence="3" type="ORF">KVG91_00245</name>
</gene>